<gene>
    <name evidence="12" type="ORF">CAL28_25200</name>
</gene>
<comment type="function">
    <text evidence="2">Catalyzes the dismutation of two molecules of 6,7-dimethyl-8-ribityllumazine, resulting in the formation of riboflavin and 5-amino-6-(D-ribitylamino)uracil.</text>
</comment>
<organism evidence="12 13">
    <name type="scientific">Bordetella genomosp. 11</name>
    <dbReference type="NCBI Taxonomy" id="1416808"/>
    <lineage>
        <taxon>Bacteria</taxon>
        <taxon>Pseudomonadati</taxon>
        <taxon>Pseudomonadota</taxon>
        <taxon>Betaproteobacteria</taxon>
        <taxon>Burkholderiales</taxon>
        <taxon>Alcaligenaceae</taxon>
        <taxon>Bordetella</taxon>
    </lineage>
</organism>
<dbReference type="EMBL" id="NEVS01000004">
    <property type="protein sequence ID" value="OZI62473.1"/>
    <property type="molecule type" value="Genomic_DNA"/>
</dbReference>
<dbReference type="CDD" id="cd00402">
    <property type="entry name" value="Riboflavin_synthase_like"/>
    <property type="match status" value="1"/>
</dbReference>
<dbReference type="InterPro" id="IPR023366">
    <property type="entry name" value="ATP_synth_asu-like_sf"/>
</dbReference>
<evidence type="ECO:0000256" key="3">
    <source>
        <dbReference type="ARBA" id="ARBA00004887"/>
    </source>
</evidence>
<reference evidence="13" key="1">
    <citation type="submission" date="2017-05" db="EMBL/GenBank/DDBJ databases">
        <title>Complete and WGS of Bordetella genogroups.</title>
        <authorList>
            <person name="Spilker T."/>
            <person name="Lipuma J."/>
        </authorList>
    </citation>
    <scope>NUCLEOTIDE SEQUENCE [LARGE SCALE GENOMIC DNA]</scope>
    <source>
        <strain evidence="13">AU8856</strain>
    </source>
</reference>
<proteinExistence type="predicted"/>
<dbReference type="Pfam" id="PF00677">
    <property type="entry name" value="Lum_binding"/>
    <property type="match status" value="2"/>
</dbReference>
<keyword evidence="6" id="KW-0686">Riboflavin biosynthesis</keyword>
<sequence length="212" mass="22309">MFTGIVTAVGRIEQTQPYESQDGSGGIRVRIDAGNLGLSDVQLGDSIAVQGACMTVVALGENSFDVDISRESLRLTVGLDREGAEVNLEKSLRVGDALGGHLVSGHVDGLGVVVGYAPVGESRELIIRAPKEIAKYLAYKGSVTVNGISLTVNRVKDGGEGSDITINVIPHTQNMTTLRNVNVGDKVNLEIDTIARYVERMMQVSEGASAGA</sequence>
<dbReference type="GO" id="GO:0009231">
    <property type="term" value="P:riboflavin biosynthetic process"/>
    <property type="evidence" value="ECO:0007669"/>
    <property type="project" value="UniProtKB-KW"/>
</dbReference>
<evidence type="ECO:0000313" key="12">
    <source>
        <dbReference type="EMBL" id="OZI62473.1"/>
    </source>
</evidence>
<evidence type="ECO:0000256" key="10">
    <source>
        <dbReference type="PROSITE-ProRule" id="PRU00524"/>
    </source>
</evidence>
<dbReference type="PIRSF" id="PIRSF000498">
    <property type="entry name" value="Riboflavin_syn_A"/>
    <property type="match status" value="1"/>
</dbReference>
<evidence type="ECO:0000256" key="4">
    <source>
        <dbReference type="ARBA" id="ARBA00012827"/>
    </source>
</evidence>
<evidence type="ECO:0000256" key="2">
    <source>
        <dbReference type="ARBA" id="ARBA00002803"/>
    </source>
</evidence>
<dbReference type="FunFam" id="2.40.30.20:FF:000004">
    <property type="entry name" value="Riboflavin synthase, alpha subunit"/>
    <property type="match status" value="1"/>
</dbReference>
<evidence type="ECO:0000256" key="1">
    <source>
        <dbReference type="ARBA" id="ARBA00000968"/>
    </source>
</evidence>
<comment type="caution">
    <text evidence="12">The sequence shown here is derived from an EMBL/GenBank/DDBJ whole genome shotgun (WGS) entry which is preliminary data.</text>
</comment>
<dbReference type="NCBIfam" id="NF006767">
    <property type="entry name" value="PRK09289.1"/>
    <property type="match status" value="1"/>
</dbReference>
<protein>
    <recommendedName>
        <fullName evidence="5 9">Riboflavin synthase</fullName>
        <ecNumber evidence="4 9">2.5.1.9</ecNumber>
    </recommendedName>
</protein>
<dbReference type="PANTHER" id="PTHR21098">
    <property type="entry name" value="RIBOFLAVIN SYNTHASE ALPHA CHAIN"/>
    <property type="match status" value="1"/>
</dbReference>
<feature type="domain" description="Lumazine-binding" evidence="11">
    <location>
        <begin position="102"/>
        <end position="202"/>
    </location>
</feature>
<dbReference type="GO" id="GO:0004746">
    <property type="term" value="F:riboflavin synthase activity"/>
    <property type="evidence" value="ECO:0007669"/>
    <property type="project" value="UniProtKB-UniRule"/>
</dbReference>
<dbReference type="Proteomes" id="UP000215767">
    <property type="component" value="Unassembled WGS sequence"/>
</dbReference>
<comment type="pathway">
    <text evidence="3">Cofactor biosynthesis; riboflavin biosynthesis; riboflavin from 2-hydroxy-3-oxobutyl phosphate and 5-amino-6-(D-ribitylamino)uracil: step 2/2.</text>
</comment>
<evidence type="ECO:0000256" key="7">
    <source>
        <dbReference type="ARBA" id="ARBA00022679"/>
    </source>
</evidence>
<evidence type="ECO:0000313" key="13">
    <source>
        <dbReference type="Proteomes" id="UP000215767"/>
    </source>
</evidence>
<dbReference type="AlphaFoldDB" id="A0A261UNH9"/>
<dbReference type="PROSITE" id="PS51177">
    <property type="entry name" value="LUMAZINE_BIND"/>
    <property type="match status" value="2"/>
</dbReference>
<name>A0A261UNH9_9BORD</name>
<keyword evidence="13" id="KW-1185">Reference proteome</keyword>
<evidence type="ECO:0000259" key="11">
    <source>
        <dbReference type="PROSITE" id="PS51177"/>
    </source>
</evidence>
<comment type="catalytic activity">
    <reaction evidence="1">
        <text>2 6,7-dimethyl-8-(1-D-ribityl)lumazine + H(+) = 5-amino-6-(D-ribitylamino)uracil + riboflavin</text>
        <dbReference type="Rhea" id="RHEA:20772"/>
        <dbReference type="ChEBI" id="CHEBI:15378"/>
        <dbReference type="ChEBI" id="CHEBI:15934"/>
        <dbReference type="ChEBI" id="CHEBI:57986"/>
        <dbReference type="ChEBI" id="CHEBI:58201"/>
        <dbReference type="EC" id="2.5.1.9"/>
    </reaction>
</comment>
<dbReference type="InterPro" id="IPR026017">
    <property type="entry name" value="Lumazine-bd_dom"/>
</dbReference>
<evidence type="ECO:0000256" key="8">
    <source>
        <dbReference type="ARBA" id="ARBA00022737"/>
    </source>
</evidence>
<accession>A0A261UNH9</accession>
<dbReference type="EC" id="2.5.1.9" evidence="4 9"/>
<dbReference type="RefSeq" id="WP_094843851.1">
    <property type="nucleotide sequence ID" value="NZ_NEVS01000004.1"/>
</dbReference>
<evidence type="ECO:0000256" key="5">
    <source>
        <dbReference type="ARBA" id="ARBA00013950"/>
    </source>
</evidence>
<dbReference type="NCBIfam" id="TIGR00187">
    <property type="entry name" value="ribE"/>
    <property type="match status" value="1"/>
</dbReference>
<feature type="repeat" description="Lumazine-binding" evidence="10">
    <location>
        <begin position="102"/>
        <end position="202"/>
    </location>
</feature>
<dbReference type="SUPFAM" id="SSF63380">
    <property type="entry name" value="Riboflavin synthase domain-like"/>
    <property type="match status" value="2"/>
</dbReference>
<keyword evidence="7" id="KW-0808">Transferase</keyword>
<dbReference type="InterPro" id="IPR001783">
    <property type="entry name" value="Lumazine-bd"/>
</dbReference>
<dbReference type="PANTHER" id="PTHR21098:SF12">
    <property type="entry name" value="RIBOFLAVIN SYNTHASE"/>
    <property type="match status" value="1"/>
</dbReference>
<evidence type="ECO:0000256" key="6">
    <source>
        <dbReference type="ARBA" id="ARBA00022619"/>
    </source>
</evidence>
<feature type="repeat" description="Lumazine-binding" evidence="10">
    <location>
        <begin position="1"/>
        <end position="101"/>
    </location>
</feature>
<feature type="domain" description="Lumazine-binding" evidence="11">
    <location>
        <begin position="1"/>
        <end position="101"/>
    </location>
</feature>
<dbReference type="InterPro" id="IPR017938">
    <property type="entry name" value="Riboflavin_synthase-like_b-brl"/>
</dbReference>
<dbReference type="OrthoDB" id="9788537at2"/>
<evidence type="ECO:0000256" key="9">
    <source>
        <dbReference type="NCBIfam" id="TIGR00187"/>
    </source>
</evidence>
<keyword evidence="8" id="KW-0677">Repeat</keyword>
<dbReference type="Gene3D" id="2.40.30.20">
    <property type="match status" value="2"/>
</dbReference>